<feature type="domain" description="Acyltransferase 3" evidence="2">
    <location>
        <begin position="2"/>
        <end position="345"/>
    </location>
</feature>
<feature type="transmembrane region" description="Helical" evidence="1">
    <location>
        <begin position="47"/>
        <end position="65"/>
    </location>
</feature>
<feature type="transmembrane region" description="Helical" evidence="1">
    <location>
        <begin position="228"/>
        <end position="249"/>
    </location>
</feature>
<dbReference type="GO" id="GO:0016746">
    <property type="term" value="F:acyltransferase activity"/>
    <property type="evidence" value="ECO:0007669"/>
    <property type="project" value="UniProtKB-KW"/>
</dbReference>
<feature type="transmembrane region" description="Helical" evidence="1">
    <location>
        <begin position="7"/>
        <end position="27"/>
    </location>
</feature>
<keyword evidence="1" id="KW-1133">Transmembrane helix</keyword>
<protein>
    <submittedName>
        <fullName evidence="3">Acyltransferase family protein</fullName>
    </submittedName>
</protein>
<evidence type="ECO:0000313" key="4">
    <source>
        <dbReference type="Proteomes" id="UP000829708"/>
    </source>
</evidence>
<evidence type="ECO:0000256" key="1">
    <source>
        <dbReference type="SAM" id="Phobius"/>
    </source>
</evidence>
<dbReference type="PANTHER" id="PTHR36927:SF3">
    <property type="entry name" value="GLUCANS BIOSYNTHESIS PROTEIN C"/>
    <property type="match status" value="1"/>
</dbReference>
<feature type="transmembrane region" description="Helical" evidence="1">
    <location>
        <begin position="326"/>
        <end position="348"/>
    </location>
</feature>
<feature type="transmembrane region" description="Helical" evidence="1">
    <location>
        <begin position="168"/>
        <end position="188"/>
    </location>
</feature>
<reference evidence="4" key="1">
    <citation type="journal article" date="2024" name="J Bioinform Genom">
        <title>Complete genome sequence of the type strain bacterium Sphaerochaeta associata GLS2t (VKM B-2742)t.</title>
        <authorList>
            <person name="Troshina O.Y."/>
            <person name="Tepeeva A.N."/>
            <person name="Arzamasceva V.O."/>
            <person name="Whitman W.B."/>
            <person name="Varghese N."/>
            <person name="Shapiro N."/>
            <person name="Woyke T."/>
            <person name="Kripides N.C."/>
            <person name="Vasilenko O.V."/>
        </authorList>
    </citation>
    <scope>NUCLEOTIDE SEQUENCE [LARGE SCALE GENOMIC DNA]</scope>
    <source>
        <strain evidence="4">GLS2T</strain>
    </source>
</reference>
<keyword evidence="4" id="KW-1185">Reference proteome</keyword>
<dbReference type="EMBL" id="CP094929">
    <property type="protein sequence ID" value="UOM52757.1"/>
    <property type="molecule type" value="Genomic_DNA"/>
</dbReference>
<organism evidence="3 4">
    <name type="scientific">Sphaerochaeta associata</name>
    <dbReference type="NCBI Taxonomy" id="1129264"/>
    <lineage>
        <taxon>Bacteria</taxon>
        <taxon>Pseudomonadati</taxon>
        <taxon>Spirochaetota</taxon>
        <taxon>Spirochaetia</taxon>
        <taxon>Spirochaetales</taxon>
        <taxon>Sphaerochaetaceae</taxon>
        <taxon>Sphaerochaeta</taxon>
    </lineage>
</organism>
<feature type="transmembrane region" description="Helical" evidence="1">
    <location>
        <begin position="194"/>
        <end position="216"/>
    </location>
</feature>
<keyword evidence="1" id="KW-0812">Transmembrane</keyword>
<sequence>MRVSIILTLIVYHTSLTFSALGSTYIYREIDSPTVIPFLLLTAPLDNFFMAALFFLAGYAAFFALKKRTASEFVQERDVRLMIPVGFVTALLIPFQVYFKYLQEGFTGNFGSFMKTYFPSGIWVYGWGHLWFLFYLFVFSMLCLPLFMYWKTHPGQLLKISAFMTKGVHFLIPLTFIATMDALLRPLFNTGRFILWGDWANDVLYLSFFILGYVFSSDERLQRKIFGWRLPALYIAIPCLLVILTLYYLDATERVQPYWHTWLWSSMKGIYECSMIVALTGFFHTYLNTETKAVRYLSKASFSYYLWHFLPVTGMTWFVLKSDWHPYLQFLGIVLPSYLFIFIVYELVNRRLFKTIRKVMHPWFTTSRQSS</sequence>
<proteinExistence type="predicted"/>
<feature type="transmembrane region" description="Helical" evidence="1">
    <location>
        <begin position="269"/>
        <end position="289"/>
    </location>
</feature>
<dbReference type="Pfam" id="PF01757">
    <property type="entry name" value="Acyl_transf_3"/>
    <property type="match status" value="1"/>
</dbReference>
<dbReference type="PANTHER" id="PTHR36927">
    <property type="entry name" value="BLR4337 PROTEIN"/>
    <property type="match status" value="1"/>
</dbReference>
<name>A0ABY4DEQ6_9SPIR</name>
<keyword evidence="3" id="KW-0808">Transferase</keyword>
<keyword evidence="3" id="KW-0012">Acyltransferase</keyword>
<evidence type="ECO:0000259" key="2">
    <source>
        <dbReference type="Pfam" id="PF01757"/>
    </source>
</evidence>
<dbReference type="InterPro" id="IPR002656">
    <property type="entry name" value="Acyl_transf_3_dom"/>
</dbReference>
<dbReference type="InterPro" id="IPR050623">
    <property type="entry name" value="Glucan_succinyl_AcylTrfase"/>
</dbReference>
<gene>
    <name evidence="3" type="ORF">MUG09_04040</name>
</gene>
<feature type="transmembrane region" description="Helical" evidence="1">
    <location>
        <begin position="301"/>
        <end position="320"/>
    </location>
</feature>
<dbReference type="Proteomes" id="UP000829708">
    <property type="component" value="Chromosome"/>
</dbReference>
<feature type="transmembrane region" description="Helical" evidence="1">
    <location>
        <begin position="81"/>
        <end position="102"/>
    </location>
</feature>
<keyword evidence="1" id="KW-0472">Membrane</keyword>
<feature type="transmembrane region" description="Helical" evidence="1">
    <location>
        <begin position="122"/>
        <end position="147"/>
    </location>
</feature>
<accession>A0ABY4DEQ6</accession>
<evidence type="ECO:0000313" key="3">
    <source>
        <dbReference type="EMBL" id="UOM52757.1"/>
    </source>
</evidence>